<feature type="compositionally biased region" description="Polar residues" evidence="2">
    <location>
        <begin position="428"/>
        <end position="453"/>
    </location>
</feature>
<feature type="compositionally biased region" description="Polar residues" evidence="2">
    <location>
        <begin position="383"/>
        <end position="399"/>
    </location>
</feature>
<dbReference type="Pfam" id="PF01167">
    <property type="entry name" value="Tub"/>
    <property type="match status" value="1"/>
</dbReference>
<dbReference type="PANTHER" id="PTHR16517">
    <property type="entry name" value="TUBBY-RELATED"/>
    <property type="match status" value="1"/>
</dbReference>
<evidence type="ECO:0000259" key="3">
    <source>
        <dbReference type="Pfam" id="PF01167"/>
    </source>
</evidence>
<keyword evidence="5" id="KW-1185">Reference proteome</keyword>
<feature type="compositionally biased region" description="Polar residues" evidence="2">
    <location>
        <begin position="710"/>
        <end position="723"/>
    </location>
</feature>
<feature type="compositionally biased region" description="Polar residues" evidence="2">
    <location>
        <begin position="677"/>
        <end position="698"/>
    </location>
</feature>
<dbReference type="InterPro" id="IPR000007">
    <property type="entry name" value="Tubby_C"/>
</dbReference>
<feature type="region of interest" description="Disordered" evidence="2">
    <location>
        <begin position="330"/>
        <end position="353"/>
    </location>
</feature>
<dbReference type="Gene3D" id="3.20.90.10">
    <property type="entry name" value="Tubby Protein, Chain A"/>
    <property type="match status" value="1"/>
</dbReference>
<feature type="region of interest" description="Disordered" evidence="2">
    <location>
        <begin position="650"/>
        <end position="669"/>
    </location>
</feature>
<dbReference type="InterPro" id="IPR025659">
    <property type="entry name" value="Tubby-like_C"/>
</dbReference>
<gene>
    <name evidence="4" type="ORF">ElyMa_001844800</name>
</gene>
<feature type="region of interest" description="Disordered" evidence="2">
    <location>
        <begin position="383"/>
        <end position="453"/>
    </location>
</feature>
<dbReference type="AlphaFoldDB" id="A0AAV4EKW2"/>
<organism evidence="4 5">
    <name type="scientific">Elysia marginata</name>
    <dbReference type="NCBI Taxonomy" id="1093978"/>
    <lineage>
        <taxon>Eukaryota</taxon>
        <taxon>Metazoa</taxon>
        <taxon>Spiralia</taxon>
        <taxon>Lophotrochozoa</taxon>
        <taxon>Mollusca</taxon>
        <taxon>Gastropoda</taxon>
        <taxon>Heterobranchia</taxon>
        <taxon>Euthyneura</taxon>
        <taxon>Panpulmonata</taxon>
        <taxon>Sacoglossa</taxon>
        <taxon>Placobranchoidea</taxon>
        <taxon>Plakobranchidae</taxon>
        <taxon>Elysia</taxon>
    </lineage>
</organism>
<dbReference type="Proteomes" id="UP000762676">
    <property type="component" value="Unassembled WGS sequence"/>
</dbReference>
<dbReference type="SUPFAM" id="SSF54518">
    <property type="entry name" value="Tubby C-terminal domain-like"/>
    <property type="match status" value="1"/>
</dbReference>
<feature type="compositionally biased region" description="Low complexity" evidence="2">
    <location>
        <begin position="400"/>
        <end position="422"/>
    </location>
</feature>
<feature type="region of interest" description="Disordered" evidence="2">
    <location>
        <begin position="908"/>
        <end position="927"/>
    </location>
</feature>
<feature type="compositionally biased region" description="Polar residues" evidence="2">
    <location>
        <begin position="650"/>
        <end position="659"/>
    </location>
</feature>
<feature type="region of interest" description="Disordered" evidence="2">
    <location>
        <begin position="144"/>
        <end position="172"/>
    </location>
</feature>
<evidence type="ECO:0000313" key="5">
    <source>
        <dbReference type="Proteomes" id="UP000762676"/>
    </source>
</evidence>
<feature type="compositionally biased region" description="Polar residues" evidence="2">
    <location>
        <begin position="336"/>
        <end position="353"/>
    </location>
</feature>
<dbReference type="PRINTS" id="PR01573">
    <property type="entry name" value="SUPERTUBBY"/>
</dbReference>
<feature type="region of interest" description="Disordered" evidence="2">
    <location>
        <begin position="542"/>
        <end position="570"/>
    </location>
</feature>
<sequence length="1087" mass="116438">MWLSFYSNNYCPGRYGISSTDQNQQGGSGGGILAAIESDTSSESDSEVYMDGCGSPRMQRRRRHKTFRAEKVNRSITFRTLDELMYDDNLPETNRLVEVTSNIWATKFQMTGVSSSLPSCLGQVVYKTSLLRLQPRQMTVSIAEVSPSRHTLSRDPNFSPAPVSDDEDSSLCTSDGDLAAERKTVEVTVHDANVNLMADVGHIPRDGIGLEYSRRCSAVDSPLIENSSMAVNGVDIAMTTAVPVACVGGVAVVAGKLGGSGTVRSRSLSPVRNSLTQSVPAFKQDGVGAADGMAGDVLLSSTNNGGGGWQGARPKANNYTTSSSSNIILSPVLSSRDSTGPGSVGSKRTGNNVVNTTCAGSKVSCNTNCSNISSVNDSHVYQVTTTTSSPKSGNNVSARSNTSNSKCSKPSSSPSTQPASSQYAISPCSPSHSTTVGGSSHLETFPSASLPGNISPVTIKQESSILEVKQGKTCSSRSDRTCFKGGLDLVSVGVTPAAQIGEFYPSCSPNIQHHDTSRQLSRWADPAAEAVHLLLEDTATSVSGQNQREECGHKSPQSQHPLSLQSTPVADCSPTAPYNSDIHRRLYLAQHSFLPDSGAPISPSGCPSCLPPNLCYRDDMSPVQCTDFHNARFPGLFNGTKATSQLPDSVRQNNLKNSSPPLPCHLSGKPSHPCIGNSWSKSSSQQHHTASNTSSALSVTEDVSVKKLQEQQSPLRSKQTALPDNSEHLASAAAASSTFISSTSACLLSVLSGPYCVSSHHVKDPEASPISDQKVGCWFSQSDPPDQTGTRQADGTTPPSTPTGTPEKSSSLDKLALILSEEPSAQLSSHNFRSMPGFVMRNPDLPAINSSSTIDSDASHHHQMDYDGVDADYNSFMSPPPSPPPILHANNHLGSELDIQIQATSASLPSSPIRFGRRNQLAGDPSAAHEDVLKGRCKHLSPLLGRKGLPSQHSRSSSQCQSQDLLGLEELRLGQHYESLEMFQKAQLRQKMRRRINSANGRMEQARMFTMHNKAPLWNETSQVYQLDFGGRVTQESAKNFQIELKGKQVMQFGRIDNHAYTLDFQYPFTAVQAFAVALANVTQRLK</sequence>
<name>A0AAV4EKW2_9GAST</name>
<proteinExistence type="inferred from homology"/>
<feature type="region of interest" description="Disordered" evidence="2">
    <location>
        <begin position="761"/>
        <end position="811"/>
    </location>
</feature>
<feature type="domain" description="Tubby C-terminal" evidence="3">
    <location>
        <begin position="987"/>
        <end position="1081"/>
    </location>
</feature>
<dbReference type="PANTHER" id="PTHR16517:SF2">
    <property type="entry name" value="TUBBY-RELATED PROTEIN 4"/>
    <property type="match status" value="1"/>
</dbReference>
<protein>
    <submittedName>
        <fullName evidence="4">Tubby-related protein 4</fullName>
    </submittedName>
</protein>
<accession>A0AAV4EKW2</accession>
<feature type="compositionally biased region" description="Polar residues" evidence="2">
    <location>
        <begin position="779"/>
        <end position="795"/>
    </location>
</feature>
<reference evidence="4 5" key="1">
    <citation type="journal article" date="2021" name="Elife">
        <title>Chloroplast acquisition without the gene transfer in kleptoplastic sea slugs, Plakobranchus ocellatus.</title>
        <authorList>
            <person name="Maeda T."/>
            <person name="Takahashi S."/>
            <person name="Yoshida T."/>
            <person name="Shimamura S."/>
            <person name="Takaki Y."/>
            <person name="Nagai Y."/>
            <person name="Toyoda A."/>
            <person name="Suzuki Y."/>
            <person name="Arimoto A."/>
            <person name="Ishii H."/>
            <person name="Satoh N."/>
            <person name="Nishiyama T."/>
            <person name="Hasebe M."/>
            <person name="Maruyama T."/>
            <person name="Minagawa J."/>
            <person name="Obokata J."/>
            <person name="Shigenobu S."/>
        </authorList>
    </citation>
    <scope>NUCLEOTIDE SEQUENCE [LARGE SCALE GENOMIC DNA]</scope>
</reference>
<evidence type="ECO:0000256" key="1">
    <source>
        <dbReference type="ARBA" id="ARBA00007129"/>
    </source>
</evidence>
<evidence type="ECO:0000313" key="4">
    <source>
        <dbReference type="EMBL" id="GFR61367.1"/>
    </source>
</evidence>
<dbReference type="EMBL" id="BMAT01003729">
    <property type="protein sequence ID" value="GFR61367.1"/>
    <property type="molecule type" value="Genomic_DNA"/>
</dbReference>
<comment type="caution">
    <text evidence="4">The sequence shown here is derived from an EMBL/GenBank/DDBJ whole genome shotgun (WGS) entry which is preliminary data.</text>
</comment>
<comment type="similarity">
    <text evidence="1">Belongs to the TUB family.</text>
</comment>
<feature type="compositionally biased region" description="Low complexity" evidence="2">
    <location>
        <begin position="796"/>
        <end position="809"/>
    </location>
</feature>
<evidence type="ECO:0000256" key="2">
    <source>
        <dbReference type="SAM" id="MobiDB-lite"/>
    </source>
</evidence>
<feature type="compositionally biased region" description="Low complexity" evidence="2">
    <location>
        <begin position="555"/>
        <end position="566"/>
    </location>
</feature>
<feature type="region of interest" description="Disordered" evidence="2">
    <location>
        <begin position="675"/>
        <end position="723"/>
    </location>
</feature>